<accession>A0A834GUM8</accession>
<proteinExistence type="predicted"/>
<protein>
    <submittedName>
        <fullName evidence="1">Uncharacterized protein</fullName>
    </submittedName>
</protein>
<name>A0A834GUM8_RHOSS</name>
<dbReference type="AlphaFoldDB" id="A0A834GUM8"/>
<comment type="caution">
    <text evidence="1">The sequence shown here is derived from an EMBL/GenBank/DDBJ whole genome shotgun (WGS) entry which is preliminary data.</text>
</comment>
<dbReference type="Proteomes" id="UP000626092">
    <property type="component" value="Unassembled WGS sequence"/>
</dbReference>
<dbReference type="PANTHER" id="PTHR33526">
    <property type="entry name" value="OS07G0123800 PROTEIN"/>
    <property type="match status" value="1"/>
</dbReference>
<evidence type="ECO:0000313" key="1">
    <source>
        <dbReference type="EMBL" id="KAF7141381.1"/>
    </source>
</evidence>
<keyword evidence="2" id="KW-1185">Reference proteome</keyword>
<dbReference type="PANTHER" id="PTHR33526:SF13">
    <property type="entry name" value="TYROSINE-PROTEIN PHOSPHATASE 3-LIKE"/>
    <property type="match status" value="1"/>
</dbReference>
<reference evidence="1" key="1">
    <citation type="submission" date="2019-11" db="EMBL/GenBank/DDBJ databases">
        <authorList>
            <person name="Liu Y."/>
            <person name="Hou J."/>
            <person name="Li T.-Q."/>
            <person name="Guan C.-H."/>
            <person name="Wu X."/>
            <person name="Wu H.-Z."/>
            <person name="Ling F."/>
            <person name="Zhang R."/>
            <person name="Shi X.-G."/>
            <person name="Ren J.-P."/>
            <person name="Chen E.-F."/>
            <person name="Sun J.-M."/>
        </authorList>
    </citation>
    <scope>NUCLEOTIDE SEQUENCE</scope>
    <source>
        <strain evidence="1">Adult_tree_wgs_1</strain>
        <tissue evidence="1">Leaves</tissue>
    </source>
</reference>
<evidence type="ECO:0000313" key="2">
    <source>
        <dbReference type="Proteomes" id="UP000626092"/>
    </source>
</evidence>
<dbReference type="OrthoDB" id="1679543at2759"/>
<dbReference type="EMBL" id="WJXA01000006">
    <property type="protein sequence ID" value="KAF7141381.1"/>
    <property type="molecule type" value="Genomic_DNA"/>
</dbReference>
<sequence>MRKPNNQNRFIRLITLPVRVLTKARDLYVKSMINCAASGTYGASAMAVGSGQASSLPKSFSVNSSRSSNDGDDLRELIRAASARGLGSTSTGRAEMDLYLQHQMRRRSTASAATVVPRSCSVGMGRIDEDGPCEFGEESFGGRAELVYPRSRSYAVTKRSVLKNRFAAQSLILLFVMISEQKSQSPSDQGICKLRMAVETLVLFRSAEKKAAQKSILSLGFCAHWGDDLSGANVVVFCCWRKSHAEFEVCT</sequence>
<gene>
    <name evidence="1" type="ORF">RHSIM_Rhsim06G0063700</name>
</gene>
<organism evidence="1 2">
    <name type="scientific">Rhododendron simsii</name>
    <name type="common">Sims's rhododendron</name>
    <dbReference type="NCBI Taxonomy" id="118357"/>
    <lineage>
        <taxon>Eukaryota</taxon>
        <taxon>Viridiplantae</taxon>
        <taxon>Streptophyta</taxon>
        <taxon>Embryophyta</taxon>
        <taxon>Tracheophyta</taxon>
        <taxon>Spermatophyta</taxon>
        <taxon>Magnoliopsida</taxon>
        <taxon>eudicotyledons</taxon>
        <taxon>Gunneridae</taxon>
        <taxon>Pentapetalae</taxon>
        <taxon>asterids</taxon>
        <taxon>Ericales</taxon>
        <taxon>Ericaceae</taxon>
        <taxon>Ericoideae</taxon>
        <taxon>Rhodoreae</taxon>
        <taxon>Rhododendron</taxon>
    </lineage>
</organism>